<feature type="binding site" evidence="9">
    <location>
        <begin position="89"/>
        <end position="91"/>
    </location>
    <ligand>
        <name>ATP</name>
        <dbReference type="ChEBI" id="CHEBI:30616"/>
    </ligand>
</feature>
<evidence type="ECO:0000256" key="3">
    <source>
        <dbReference type="ARBA" id="ARBA00022695"/>
    </source>
</evidence>
<dbReference type="CDD" id="cd02163">
    <property type="entry name" value="PPAT"/>
    <property type="match status" value="1"/>
</dbReference>
<reference evidence="11" key="1">
    <citation type="submission" date="2022-12" db="EMBL/GenBank/DDBJ databases">
        <title>Marinomonas 15G1-11 sp. nov, isolated from marine algae.</title>
        <authorList>
            <person name="Butt M."/>
            <person name="Choi D.G."/>
            <person name="Kim J.M."/>
            <person name="Lee J.K."/>
            <person name="Baek J.H."/>
            <person name="Jeon C.O."/>
        </authorList>
    </citation>
    <scope>NUCLEOTIDE SEQUENCE</scope>
    <source>
        <strain evidence="11">15G1-11</strain>
    </source>
</reference>
<comment type="catalytic activity">
    <reaction evidence="8 9">
        <text>(R)-4'-phosphopantetheine + ATP + H(+) = 3'-dephospho-CoA + diphosphate</text>
        <dbReference type="Rhea" id="RHEA:19801"/>
        <dbReference type="ChEBI" id="CHEBI:15378"/>
        <dbReference type="ChEBI" id="CHEBI:30616"/>
        <dbReference type="ChEBI" id="CHEBI:33019"/>
        <dbReference type="ChEBI" id="CHEBI:57328"/>
        <dbReference type="ChEBI" id="CHEBI:61723"/>
        <dbReference type="EC" id="2.7.7.3"/>
    </reaction>
</comment>
<dbReference type="Proteomes" id="UP001149719">
    <property type="component" value="Unassembled WGS sequence"/>
</dbReference>
<feature type="domain" description="Cytidyltransferase-like" evidence="10">
    <location>
        <begin position="6"/>
        <end position="134"/>
    </location>
</feature>
<keyword evidence="4 9" id="KW-0547">Nucleotide-binding</keyword>
<dbReference type="PRINTS" id="PR01020">
    <property type="entry name" value="LPSBIOSNTHSS"/>
</dbReference>
<gene>
    <name evidence="9 11" type="primary">coaD</name>
    <name evidence="11" type="ORF">O1D97_13610</name>
</gene>
<evidence type="ECO:0000256" key="8">
    <source>
        <dbReference type="ARBA" id="ARBA00029346"/>
    </source>
</evidence>
<dbReference type="EC" id="2.7.7.3" evidence="9"/>
<keyword evidence="3 9" id="KW-0548">Nucleotidyltransferase</keyword>
<keyword evidence="1 9" id="KW-0963">Cytoplasm</keyword>
<feature type="binding site" evidence="9">
    <location>
        <position position="99"/>
    </location>
    <ligand>
        <name>ATP</name>
        <dbReference type="ChEBI" id="CHEBI:30616"/>
    </ligand>
</feature>
<dbReference type="PANTHER" id="PTHR21342">
    <property type="entry name" value="PHOSPHOPANTETHEINE ADENYLYLTRANSFERASE"/>
    <property type="match status" value="1"/>
</dbReference>
<evidence type="ECO:0000256" key="9">
    <source>
        <dbReference type="HAMAP-Rule" id="MF_00151"/>
    </source>
</evidence>
<comment type="function">
    <text evidence="9">Reversibly transfers an adenylyl group from ATP to 4'-phosphopantetheine, yielding dephospho-CoA (dPCoA) and pyrophosphate.</text>
</comment>
<evidence type="ECO:0000313" key="11">
    <source>
        <dbReference type="EMBL" id="MCZ2722618.1"/>
    </source>
</evidence>
<feature type="binding site" evidence="9">
    <location>
        <position position="88"/>
    </location>
    <ligand>
        <name>substrate</name>
    </ligand>
</feature>
<feature type="binding site" evidence="9">
    <location>
        <position position="74"/>
    </location>
    <ligand>
        <name>substrate</name>
    </ligand>
</feature>
<evidence type="ECO:0000256" key="6">
    <source>
        <dbReference type="ARBA" id="ARBA00022842"/>
    </source>
</evidence>
<keyword evidence="12" id="KW-1185">Reference proteome</keyword>
<evidence type="ECO:0000256" key="1">
    <source>
        <dbReference type="ARBA" id="ARBA00022490"/>
    </source>
</evidence>
<comment type="cofactor">
    <cofactor evidence="9">
        <name>Mg(2+)</name>
        <dbReference type="ChEBI" id="CHEBI:18420"/>
    </cofactor>
</comment>
<feature type="binding site" evidence="9">
    <location>
        <begin position="124"/>
        <end position="130"/>
    </location>
    <ligand>
        <name>ATP</name>
        <dbReference type="ChEBI" id="CHEBI:30616"/>
    </ligand>
</feature>
<evidence type="ECO:0000256" key="5">
    <source>
        <dbReference type="ARBA" id="ARBA00022840"/>
    </source>
</evidence>
<organism evidence="11 12">
    <name type="scientific">Marinomonas phaeophyticola</name>
    <dbReference type="NCBI Taxonomy" id="3004091"/>
    <lineage>
        <taxon>Bacteria</taxon>
        <taxon>Pseudomonadati</taxon>
        <taxon>Pseudomonadota</taxon>
        <taxon>Gammaproteobacteria</taxon>
        <taxon>Oceanospirillales</taxon>
        <taxon>Oceanospirillaceae</taxon>
        <taxon>Marinomonas</taxon>
    </lineage>
</organism>
<keyword evidence="6 9" id="KW-0460">Magnesium</keyword>
<feature type="binding site" evidence="9">
    <location>
        <position position="18"/>
    </location>
    <ligand>
        <name>ATP</name>
        <dbReference type="ChEBI" id="CHEBI:30616"/>
    </ligand>
</feature>
<keyword evidence="5 9" id="KW-0067">ATP-binding</keyword>
<accession>A0ABT4JW66</accession>
<comment type="caution">
    <text evidence="11">The sequence shown here is derived from an EMBL/GenBank/DDBJ whole genome shotgun (WGS) entry which is preliminary data.</text>
</comment>
<dbReference type="NCBIfam" id="TIGR01510">
    <property type="entry name" value="coaD_prev_kdtB"/>
    <property type="match status" value="1"/>
</dbReference>
<dbReference type="InterPro" id="IPR001980">
    <property type="entry name" value="PPAT"/>
</dbReference>
<dbReference type="GO" id="GO:0004595">
    <property type="term" value="F:pantetheine-phosphate adenylyltransferase activity"/>
    <property type="evidence" value="ECO:0007669"/>
    <property type="project" value="UniProtKB-EC"/>
</dbReference>
<dbReference type="Pfam" id="PF01467">
    <property type="entry name" value="CTP_transf_like"/>
    <property type="match status" value="1"/>
</dbReference>
<dbReference type="InterPro" id="IPR014729">
    <property type="entry name" value="Rossmann-like_a/b/a_fold"/>
</dbReference>
<dbReference type="NCBIfam" id="TIGR00125">
    <property type="entry name" value="cyt_tran_rel"/>
    <property type="match status" value="1"/>
</dbReference>
<comment type="pathway">
    <text evidence="9">Cofactor biosynthesis; coenzyme A biosynthesis; CoA from (R)-pantothenate: step 4/5.</text>
</comment>
<feature type="binding site" evidence="9">
    <location>
        <position position="10"/>
    </location>
    <ligand>
        <name>substrate</name>
    </ligand>
</feature>
<sequence>MSTIAVYPGTFDPITNGHTDLVERAAKLFSNVVVAVAASPKKRPVLSHDVRIALAQQVLSHLPNVEVVGFDNLLTEFTRSVNGKVIVRGLRAVSDFEYEFQLANMNRVIAPDVESLFLTPSEKHSYISSTLVREIASLNGDFGQFVNPEVERVLREHYNVKQK</sequence>
<keyword evidence="7 9" id="KW-0173">Coenzyme A biosynthesis</keyword>
<dbReference type="HAMAP" id="MF_00151">
    <property type="entry name" value="PPAT_bact"/>
    <property type="match status" value="1"/>
</dbReference>
<dbReference type="Gene3D" id="3.40.50.620">
    <property type="entry name" value="HUPs"/>
    <property type="match status" value="1"/>
</dbReference>
<comment type="similarity">
    <text evidence="9">Belongs to the bacterial CoaD family.</text>
</comment>
<keyword evidence="2 9" id="KW-0808">Transferase</keyword>
<evidence type="ECO:0000256" key="4">
    <source>
        <dbReference type="ARBA" id="ARBA00022741"/>
    </source>
</evidence>
<dbReference type="PANTHER" id="PTHR21342:SF1">
    <property type="entry name" value="PHOSPHOPANTETHEINE ADENYLYLTRANSFERASE"/>
    <property type="match status" value="1"/>
</dbReference>
<dbReference type="RefSeq" id="WP_269126374.1">
    <property type="nucleotide sequence ID" value="NZ_JAPUBN010000018.1"/>
</dbReference>
<name>A0ABT4JW66_9GAMM</name>
<protein>
    <recommendedName>
        <fullName evidence="9">Phosphopantetheine adenylyltransferase</fullName>
        <ecNumber evidence="9">2.7.7.3</ecNumber>
    </recommendedName>
    <alternativeName>
        <fullName evidence="9">Dephospho-CoA pyrophosphorylase</fullName>
    </alternativeName>
    <alternativeName>
        <fullName evidence="9">Pantetheine-phosphate adenylyltransferase</fullName>
        <shortName evidence="9">PPAT</shortName>
    </alternativeName>
</protein>
<feature type="binding site" evidence="9">
    <location>
        <begin position="10"/>
        <end position="11"/>
    </location>
    <ligand>
        <name>ATP</name>
        <dbReference type="ChEBI" id="CHEBI:30616"/>
    </ligand>
</feature>
<proteinExistence type="inferred from homology"/>
<feature type="site" description="Transition state stabilizer" evidence="9">
    <location>
        <position position="18"/>
    </location>
</feature>
<comment type="subcellular location">
    <subcellularLocation>
        <location evidence="9">Cytoplasm</location>
    </subcellularLocation>
</comment>
<evidence type="ECO:0000256" key="7">
    <source>
        <dbReference type="ARBA" id="ARBA00022993"/>
    </source>
</evidence>
<dbReference type="InterPro" id="IPR004821">
    <property type="entry name" value="Cyt_trans-like"/>
</dbReference>
<feature type="binding site" evidence="9">
    <location>
        <position position="42"/>
    </location>
    <ligand>
        <name>substrate</name>
    </ligand>
</feature>
<dbReference type="SUPFAM" id="SSF52374">
    <property type="entry name" value="Nucleotidylyl transferase"/>
    <property type="match status" value="1"/>
</dbReference>
<evidence type="ECO:0000259" key="10">
    <source>
        <dbReference type="Pfam" id="PF01467"/>
    </source>
</evidence>
<comment type="subunit">
    <text evidence="9">Homohexamer.</text>
</comment>
<dbReference type="EMBL" id="JAPUBN010000018">
    <property type="protein sequence ID" value="MCZ2722618.1"/>
    <property type="molecule type" value="Genomic_DNA"/>
</dbReference>
<evidence type="ECO:0000256" key="2">
    <source>
        <dbReference type="ARBA" id="ARBA00022679"/>
    </source>
</evidence>
<evidence type="ECO:0000313" key="12">
    <source>
        <dbReference type="Proteomes" id="UP001149719"/>
    </source>
</evidence>